<name>A0A937W3B2_UNCTE</name>
<comment type="caution">
    <text evidence="2">The sequence shown here is derived from an EMBL/GenBank/DDBJ whole genome shotgun (WGS) entry which is preliminary data.</text>
</comment>
<proteinExistence type="predicted"/>
<dbReference type="Pfam" id="PF10615">
    <property type="entry name" value="DUF2470"/>
    <property type="match status" value="1"/>
</dbReference>
<accession>A0A937W3B2</accession>
<dbReference type="InterPro" id="IPR037119">
    <property type="entry name" value="Haem_oxidase_HugZ-like_sf"/>
</dbReference>
<reference evidence="2" key="1">
    <citation type="submission" date="2019-03" db="EMBL/GenBank/DDBJ databases">
        <title>Lake Tanganyika Metagenome-Assembled Genomes (MAGs).</title>
        <authorList>
            <person name="Tran P."/>
        </authorList>
    </citation>
    <scope>NUCLEOTIDE SEQUENCE</scope>
    <source>
        <strain evidence="2">K_DeepCast_65m_m2_066</strain>
    </source>
</reference>
<dbReference type="InterPro" id="IPR019595">
    <property type="entry name" value="DUF2470"/>
</dbReference>
<protein>
    <submittedName>
        <fullName evidence="2">DUF2470 domain-containing protein</fullName>
    </submittedName>
</protein>
<evidence type="ECO:0000259" key="1">
    <source>
        <dbReference type="Pfam" id="PF10615"/>
    </source>
</evidence>
<evidence type="ECO:0000313" key="3">
    <source>
        <dbReference type="Proteomes" id="UP000712673"/>
    </source>
</evidence>
<dbReference type="EMBL" id="VGLS01000808">
    <property type="protein sequence ID" value="MBM3226158.1"/>
    <property type="molecule type" value="Genomic_DNA"/>
</dbReference>
<gene>
    <name evidence="2" type="ORF">FJZ47_20515</name>
</gene>
<feature type="domain" description="DUF2470" evidence="1">
    <location>
        <begin position="2"/>
        <end position="73"/>
    </location>
</feature>
<dbReference type="SUPFAM" id="SSF50475">
    <property type="entry name" value="FMN-binding split barrel"/>
    <property type="match status" value="1"/>
</dbReference>
<evidence type="ECO:0000313" key="2">
    <source>
        <dbReference type="EMBL" id="MBM3226158.1"/>
    </source>
</evidence>
<dbReference type="Gene3D" id="3.20.180.10">
    <property type="entry name" value="PNP-oxidase-like"/>
    <property type="match status" value="1"/>
</dbReference>
<dbReference type="Proteomes" id="UP000712673">
    <property type="component" value="Unassembled WGS sequence"/>
</dbReference>
<sequence>MMDHMNTDHADSNLMYVKVYGNLWEATAAHMVVLDKAGMELDVTLPDGAQRLRIAFDHRLQDEGDAQRTLVAMSRHAEAVMQGKGTEMPGA</sequence>
<dbReference type="AlphaFoldDB" id="A0A937W3B2"/>
<organism evidence="2 3">
    <name type="scientific">Tectimicrobiota bacterium</name>
    <dbReference type="NCBI Taxonomy" id="2528274"/>
    <lineage>
        <taxon>Bacteria</taxon>
        <taxon>Pseudomonadati</taxon>
        <taxon>Nitrospinota/Tectimicrobiota group</taxon>
        <taxon>Candidatus Tectimicrobiota</taxon>
    </lineage>
</organism>